<keyword evidence="4" id="KW-1185">Reference proteome</keyword>
<dbReference type="EMBL" id="JACCFO010000001">
    <property type="protein sequence ID" value="NYI96765.1"/>
    <property type="molecule type" value="Genomic_DNA"/>
</dbReference>
<evidence type="ECO:0000256" key="1">
    <source>
        <dbReference type="SAM" id="MobiDB-lite"/>
    </source>
</evidence>
<keyword evidence="2" id="KW-0812">Transmembrane</keyword>
<gene>
    <name evidence="3" type="ORF">HNR12_003042</name>
</gene>
<dbReference type="Proteomes" id="UP000575985">
    <property type="component" value="Unassembled WGS sequence"/>
</dbReference>
<proteinExistence type="predicted"/>
<dbReference type="AlphaFoldDB" id="A0A853BPX1"/>
<reference evidence="3 4" key="1">
    <citation type="submission" date="2020-07" db="EMBL/GenBank/DDBJ databases">
        <title>Sequencing the genomes of 1000 actinobacteria strains.</title>
        <authorList>
            <person name="Klenk H.-P."/>
        </authorList>
    </citation>
    <scope>NUCLEOTIDE SEQUENCE [LARGE SCALE GENOMIC DNA]</scope>
    <source>
        <strain evidence="3 4">DSM 45927</strain>
    </source>
</reference>
<evidence type="ECO:0000313" key="3">
    <source>
        <dbReference type="EMBL" id="NYI96765.1"/>
    </source>
</evidence>
<organism evidence="3 4">
    <name type="scientific">Streptomonospora nanhaiensis</name>
    <dbReference type="NCBI Taxonomy" id="1323731"/>
    <lineage>
        <taxon>Bacteria</taxon>
        <taxon>Bacillati</taxon>
        <taxon>Actinomycetota</taxon>
        <taxon>Actinomycetes</taxon>
        <taxon>Streptosporangiales</taxon>
        <taxon>Nocardiopsidaceae</taxon>
        <taxon>Streptomonospora</taxon>
    </lineage>
</organism>
<keyword evidence="2" id="KW-0472">Membrane</keyword>
<accession>A0A853BPX1</accession>
<feature type="region of interest" description="Disordered" evidence="1">
    <location>
        <begin position="79"/>
        <end position="138"/>
    </location>
</feature>
<name>A0A853BPX1_9ACTN</name>
<feature type="compositionally biased region" description="Basic and acidic residues" evidence="1">
    <location>
        <begin position="88"/>
        <end position="107"/>
    </location>
</feature>
<evidence type="ECO:0000256" key="2">
    <source>
        <dbReference type="SAM" id="Phobius"/>
    </source>
</evidence>
<evidence type="ECO:0000313" key="4">
    <source>
        <dbReference type="Proteomes" id="UP000575985"/>
    </source>
</evidence>
<protein>
    <submittedName>
        <fullName evidence="3">Uncharacterized protein</fullName>
    </submittedName>
</protein>
<sequence>MTERAEQLVLQYLSRVGDAAYGVLPSRRRAAYLGELRRRILSACADAGAETHEDVLRVLRGFGRPADLVARELRSGQAAASGAAAVRPESETGAKGDQADQGDERGAADPASAPPGRPHRPPPPWRGGPARASALRRARDGAARPGAALLSGFSPAPLRRHPPEVLAVVLYLVSGAVGAAAAAWPVGAAIVALSRAWSARDKAIGLGVPLTATLVGMSLWRGDAVYIDQVIAGSLAATGVVGLRLAAFCCGCYLAVRLARLGDR</sequence>
<feature type="transmembrane region" description="Helical" evidence="2">
    <location>
        <begin position="203"/>
        <end position="220"/>
    </location>
</feature>
<feature type="compositionally biased region" description="Pro residues" evidence="1">
    <location>
        <begin position="112"/>
        <end position="126"/>
    </location>
</feature>
<comment type="caution">
    <text evidence="3">The sequence shown here is derived from an EMBL/GenBank/DDBJ whole genome shotgun (WGS) entry which is preliminary data.</text>
</comment>
<feature type="transmembrane region" description="Helical" evidence="2">
    <location>
        <begin position="165"/>
        <end position="191"/>
    </location>
</feature>
<dbReference type="RefSeq" id="WP_179768081.1">
    <property type="nucleotide sequence ID" value="NZ_JACCFO010000001.1"/>
</dbReference>
<feature type="transmembrane region" description="Helical" evidence="2">
    <location>
        <begin position="232"/>
        <end position="256"/>
    </location>
</feature>
<keyword evidence="2" id="KW-1133">Transmembrane helix</keyword>